<evidence type="ECO:0000256" key="3">
    <source>
        <dbReference type="ARBA" id="ARBA00022603"/>
    </source>
</evidence>
<keyword evidence="6" id="KW-0819">tRNA processing</keyword>
<dbReference type="GO" id="GO:0052906">
    <property type="term" value="F:tRNA (guanine(37)-N1)-methyltransferase activity"/>
    <property type="evidence" value="ECO:0007669"/>
    <property type="project" value="UniProtKB-EC"/>
</dbReference>
<protein>
    <recommendedName>
        <fullName evidence="1">tRNA (guanine(37)-N(1))-methyltransferase</fullName>
        <ecNumber evidence="1">2.1.1.228</ecNumber>
    </recommendedName>
    <alternativeName>
        <fullName evidence="7">M1G-methyltransferase</fullName>
    </alternativeName>
    <alternativeName>
        <fullName evidence="8">tRNA [GM37] methyltransferase</fullName>
    </alternativeName>
</protein>
<keyword evidence="12" id="KW-1185">Reference proteome</keyword>
<evidence type="ECO:0000256" key="5">
    <source>
        <dbReference type="ARBA" id="ARBA00022691"/>
    </source>
</evidence>
<evidence type="ECO:0000256" key="4">
    <source>
        <dbReference type="ARBA" id="ARBA00022679"/>
    </source>
</evidence>
<name>H1Z2W9_9EURY</name>
<dbReference type="PROSITE" id="PS51684">
    <property type="entry name" value="SAM_MT_TRM5_TYW2"/>
    <property type="match status" value="1"/>
</dbReference>
<evidence type="ECO:0000256" key="2">
    <source>
        <dbReference type="ARBA" id="ARBA00022490"/>
    </source>
</evidence>
<evidence type="ECO:0000256" key="6">
    <source>
        <dbReference type="ARBA" id="ARBA00022694"/>
    </source>
</evidence>
<dbReference type="Pfam" id="PF25133">
    <property type="entry name" value="TYW2_N_2"/>
    <property type="match status" value="1"/>
</dbReference>
<evidence type="ECO:0000313" key="11">
    <source>
        <dbReference type="EMBL" id="EHQ34708.1"/>
    </source>
</evidence>
<proteinExistence type="predicted"/>
<evidence type="ECO:0000256" key="7">
    <source>
        <dbReference type="ARBA" id="ARBA00029736"/>
    </source>
</evidence>
<dbReference type="EC" id="2.1.1.228" evidence="1"/>
<dbReference type="InParanoid" id="H1Z2W9"/>
<keyword evidence="4" id="KW-0808">Transferase</keyword>
<dbReference type="Proteomes" id="UP000005741">
    <property type="component" value="Chromosome"/>
</dbReference>
<keyword evidence="2" id="KW-0963">Cytoplasm</keyword>
<evidence type="ECO:0000256" key="8">
    <source>
        <dbReference type="ARBA" id="ARBA00033392"/>
    </source>
</evidence>
<dbReference type="OrthoDB" id="8079at2157"/>
<evidence type="ECO:0000256" key="9">
    <source>
        <dbReference type="ARBA" id="ARBA00047783"/>
    </source>
</evidence>
<keyword evidence="5" id="KW-0949">S-adenosyl-L-methionine</keyword>
<organism evidence="11 12">
    <name type="scientific">Methanoplanus limicola DSM 2279</name>
    <dbReference type="NCBI Taxonomy" id="937775"/>
    <lineage>
        <taxon>Archaea</taxon>
        <taxon>Methanobacteriati</taxon>
        <taxon>Methanobacteriota</taxon>
        <taxon>Stenosarchaea group</taxon>
        <taxon>Methanomicrobia</taxon>
        <taxon>Methanomicrobiales</taxon>
        <taxon>Methanomicrobiaceae</taxon>
        <taxon>Methanoplanus</taxon>
    </lineage>
</organism>
<dbReference type="InterPro" id="IPR029063">
    <property type="entry name" value="SAM-dependent_MTases_sf"/>
</dbReference>
<dbReference type="GO" id="GO:0005737">
    <property type="term" value="C:cytoplasm"/>
    <property type="evidence" value="ECO:0007669"/>
    <property type="project" value="TreeGrafter"/>
</dbReference>
<dbReference type="HOGENOM" id="CLU_022610_0_0_2"/>
<dbReference type="InterPro" id="IPR056744">
    <property type="entry name" value="TRM5/TYW2-like_N"/>
</dbReference>
<dbReference type="GO" id="GO:0002939">
    <property type="term" value="P:tRNA N1-guanine methylation"/>
    <property type="evidence" value="ECO:0007669"/>
    <property type="project" value="TreeGrafter"/>
</dbReference>
<dbReference type="RefSeq" id="WP_004076411.1">
    <property type="nucleotide sequence ID" value="NZ_CM001436.1"/>
</dbReference>
<dbReference type="AlphaFoldDB" id="H1Z2W9"/>
<dbReference type="PATRIC" id="fig|937775.9.peg.674"/>
<dbReference type="Pfam" id="PF02475">
    <property type="entry name" value="TRM5-TYW2_MTfase"/>
    <property type="match status" value="1"/>
</dbReference>
<accession>H1Z2W9</accession>
<sequence length="281" mass="30447">MDFKSRLKGKVPDEVLEGISGRFDVVGDIAVLSLPECAEPYAGCIAGAVCDSRKNVRTVLNKRSVLSGDFRTFDFDIICGGGTETVHREYGFSYRFDLKDSFFTGRLSSERMRVVSLVKKGESVFVPFAGVGPFAVPAAKRGGNVIAMEMNRKACGYMRENVRLNSVCESLDVICGDVRSCGSLFGSLLESASGNISETTPGCLFDRIIAPAPYGMDDILALLSGILKSGGYIHFYSFSPENQVEDFIGFAESCGLEVESYSACGNVAPGISRWVFDMRSL</sequence>
<evidence type="ECO:0000259" key="10">
    <source>
        <dbReference type="PROSITE" id="PS51684"/>
    </source>
</evidence>
<keyword evidence="3" id="KW-0489">Methyltransferase</keyword>
<dbReference type="PANTHER" id="PTHR23245:SF36">
    <property type="entry name" value="TRNA (GUANINE(37)-N1)-METHYLTRANSFERASE"/>
    <property type="match status" value="1"/>
</dbReference>
<dbReference type="PANTHER" id="PTHR23245">
    <property type="entry name" value="TRNA METHYLTRANSFERASE"/>
    <property type="match status" value="1"/>
</dbReference>
<gene>
    <name evidence="11" type="ORF">Metlim_0575</name>
</gene>
<dbReference type="SUPFAM" id="SSF53335">
    <property type="entry name" value="S-adenosyl-L-methionine-dependent methyltransferases"/>
    <property type="match status" value="1"/>
</dbReference>
<evidence type="ECO:0000256" key="1">
    <source>
        <dbReference type="ARBA" id="ARBA00012807"/>
    </source>
</evidence>
<comment type="catalytic activity">
    <reaction evidence="9">
        <text>guanosine(37) in tRNA + S-adenosyl-L-methionine = N(1)-methylguanosine(37) in tRNA + S-adenosyl-L-homocysteine + H(+)</text>
        <dbReference type="Rhea" id="RHEA:36899"/>
        <dbReference type="Rhea" id="RHEA-COMP:10145"/>
        <dbReference type="Rhea" id="RHEA-COMP:10147"/>
        <dbReference type="ChEBI" id="CHEBI:15378"/>
        <dbReference type="ChEBI" id="CHEBI:57856"/>
        <dbReference type="ChEBI" id="CHEBI:59789"/>
        <dbReference type="ChEBI" id="CHEBI:73542"/>
        <dbReference type="ChEBI" id="CHEBI:74269"/>
        <dbReference type="EC" id="2.1.1.228"/>
    </reaction>
</comment>
<evidence type="ECO:0000313" key="12">
    <source>
        <dbReference type="Proteomes" id="UP000005741"/>
    </source>
</evidence>
<dbReference type="Gene3D" id="3.30.300.110">
    <property type="entry name" value="Met-10+ protein-like domains"/>
    <property type="match status" value="1"/>
</dbReference>
<reference evidence="11 12" key="1">
    <citation type="submission" date="2011-10" db="EMBL/GenBank/DDBJ databases">
        <title>The Improved High-Quality Draft genome of Methanoplanus limicola DSM 2279.</title>
        <authorList>
            <consortium name="US DOE Joint Genome Institute (JGI-PGF)"/>
            <person name="Lucas S."/>
            <person name="Copeland A."/>
            <person name="Lapidus A."/>
            <person name="Glavina del Rio T."/>
            <person name="Dalin E."/>
            <person name="Tice H."/>
            <person name="Bruce D."/>
            <person name="Goodwin L."/>
            <person name="Pitluck S."/>
            <person name="Peters L."/>
            <person name="Mikhailova N."/>
            <person name="Lu M."/>
            <person name="Kyrpides N."/>
            <person name="Mavromatis K."/>
            <person name="Ivanova N."/>
            <person name="Markowitz V."/>
            <person name="Cheng J.-F."/>
            <person name="Hugenholtz P."/>
            <person name="Woyke T."/>
            <person name="Wu D."/>
            <person name="Wirth R."/>
            <person name="Brambilla E.-M."/>
            <person name="Klenk H.-P."/>
            <person name="Eisen J.A."/>
        </authorList>
    </citation>
    <scope>NUCLEOTIDE SEQUENCE [LARGE SCALE GENOMIC DNA]</scope>
    <source>
        <strain evidence="11 12">DSM 2279</strain>
    </source>
</reference>
<feature type="domain" description="SAM-dependent methyltransferase TRM5/TYW2-type" evidence="10">
    <location>
        <begin position="23"/>
        <end position="281"/>
    </location>
</feature>
<dbReference type="InterPro" id="IPR030382">
    <property type="entry name" value="MeTrfase_TRM5/TYW2"/>
</dbReference>
<dbReference type="Gene3D" id="3.40.50.150">
    <property type="entry name" value="Vaccinia Virus protein VP39"/>
    <property type="match status" value="1"/>
</dbReference>
<dbReference type="STRING" id="937775.Metlim_0575"/>
<dbReference type="EMBL" id="CM001436">
    <property type="protein sequence ID" value="EHQ34708.1"/>
    <property type="molecule type" value="Genomic_DNA"/>
</dbReference>
<dbReference type="InterPro" id="IPR056743">
    <property type="entry name" value="TRM5-TYW2-like_MTfase"/>
</dbReference>
<dbReference type="FunFam" id="3.30.300.110:FF:000001">
    <property type="entry name" value="tRNA (guanine(37)-N1)-methyltransferase"/>
    <property type="match status" value="1"/>
</dbReference>